<protein>
    <submittedName>
        <fullName evidence="1">Uncharacterized protein</fullName>
    </submittedName>
</protein>
<comment type="caution">
    <text evidence="1">The sequence shown here is derived from an EMBL/GenBank/DDBJ whole genome shotgun (WGS) entry which is preliminary data.</text>
</comment>
<organism evidence="1 2">
    <name type="scientific">Puccinia striiformis f. sp. tritici PST-78</name>
    <dbReference type="NCBI Taxonomy" id="1165861"/>
    <lineage>
        <taxon>Eukaryota</taxon>
        <taxon>Fungi</taxon>
        <taxon>Dikarya</taxon>
        <taxon>Basidiomycota</taxon>
        <taxon>Pucciniomycotina</taxon>
        <taxon>Pucciniomycetes</taxon>
        <taxon>Pucciniales</taxon>
        <taxon>Pucciniaceae</taxon>
        <taxon>Puccinia</taxon>
    </lineage>
</organism>
<sequence length="75" mass="8328">MGSVPAWGSMLVVNHNTQFSSLAYLVNLTDKDRLNRYTNGLNTNILDCIQGPAWRALKTLEEKMDCAVEGAKDLD</sequence>
<dbReference type="Proteomes" id="UP000054564">
    <property type="component" value="Unassembled WGS sequence"/>
</dbReference>
<gene>
    <name evidence="1" type="ORF">PSTG_01664</name>
</gene>
<evidence type="ECO:0000313" key="2">
    <source>
        <dbReference type="Proteomes" id="UP000054564"/>
    </source>
</evidence>
<name>A0A0L0W1B6_9BASI</name>
<accession>A0A0L0W1B6</accession>
<dbReference type="EMBL" id="AJIL01000009">
    <property type="protein sequence ID" value="KNF05035.1"/>
    <property type="molecule type" value="Genomic_DNA"/>
</dbReference>
<proteinExistence type="predicted"/>
<keyword evidence="2" id="KW-1185">Reference proteome</keyword>
<reference evidence="2" key="1">
    <citation type="submission" date="2014-03" db="EMBL/GenBank/DDBJ databases">
        <title>The Genome Sequence of Puccinia striiformis f. sp. tritici PST-78.</title>
        <authorList>
            <consortium name="The Broad Institute Genome Sequencing Platform"/>
            <person name="Cuomo C."/>
            <person name="Hulbert S."/>
            <person name="Chen X."/>
            <person name="Walker B."/>
            <person name="Young S.K."/>
            <person name="Zeng Q."/>
            <person name="Gargeya S."/>
            <person name="Fitzgerald M."/>
            <person name="Haas B."/>
            <person name="Abouelleil A."/>
            <person name="Alvarado L."/>
            <person name="Arachchi H.M."/>
            <person name="Berlin A.M."/>
            <person name="Chapman S.B."/>
            <person name="Goldberg J."/>
            <person name="Griggs A."/>
            <person name="Gujja S."/>
            <person name="Hansen M."/>
            <person name="Howarth C."/>
            <person name="Imamovic A."/>
            <person name="Larimer J."/>
            <person name="McCowan C."/>
            <person name="Montmayeur A."/>
            <person name="Murphy C."/>
            <person name="Neiman D."/>
            <person name="Pearson M."/>
            <person name="Priest M."/>
            <person name="Roberts A."/>
            <person name="Saif S."/>
            <person name="Shea T."/>
            <person name="Sisk P."/>
            <person name="Sykes S."/>
            <person name="Wortman J."/>
            <person name="Nusbaum C."/>
            <person name="Birren B."/>
        </authorList>
    </citation>
    <scope>NUCLEOTIDE SEQUENCE [LARGE SCALE GENOMIC DNA]</scope>
    <source>
        <strain evidence="2">race PST-78</strain>
    </source>
</reference>
<evidence type="ECO:0000313" key="1">
    <source>
        <dbReference type="EMBL" id="KNF05035.1"/>
    </source>
</evidence>
<dbReference type="AlphaFoldDB" id="A0A0L0W1B6"/>